<name>A0A1P8WM72_9PLAN</name>
<evidence type="ECO:0000256" key="3">
    <source>
        <dbReference type="ARBA" id="ARBA00022777"/>
    </source>
</evidence>
<dbReference type="PANTHER" id="PTHR43289">
    <property type="entry name" value="MITOGEN-ACTIVATED PROTEIN KINASE KINASE KINASE 20-RELATED"/>
    <property type="match status" value="1"/>
</dbReference>
<dbReference type="EMBL" id="CP017641">
    <property type="protein sequence ID" value="APZ95141.1"/>
    <property type="molecule type" value="Genomic_DNA"/>
</dbReference>
<dbReference type="PANTHER" id="PTHR43289:SF6">
    <property type="entry name" value="SERINE_THREONINE-PROTEIN KINASE NEKL-3"/>
    <property type="match status" value="1"/>
</dbReference>
<gene>
    <name evidence="8" type="primary">pkn5</name>
    <name evidence="8" type="ORF">Fuma_04796</name>
</gene>
<protein>
    <submittedName>
        <fullName evidence="8">Serine/threonine-protein kinase pkn5</fullName>
        <ecNumber evidence="8">2.7.11.1</ecNumber>
    </submittedName>
</protein>
<keyword evidence="1 8" id="KW-0808">Transferase</keyword>
<dbReference type="InterPro" id="IPR011009">
    <property type="entry name" value="Kinase-like_dom_sf"/>
</dbReference>
<dbReference type="InterPro" id="IPR008271">
    <property type="entry name" value="Ser/Thr_kinase_AS"/>
</dbReference>
<dbReference type="GO" id="GO:0004674">
    <property type="term" value="F:protein serine/threonine kinase activity"/>
    <property type="evidence" value="ECO:0007669"/>
    <property type="project" value="UniProtKB-EC"/>
</dbReference>
<dbReference type="CDD" id="cd14014">
    <property type="entry name" value="STKc_PknB_like"/>
    <property type="match status" value="1"/>
</dbReference>
<dbReference type="RefSeq" id="WP_077026348.1">
    <property type="nucleotide sequence ID" value="NZ_CP017641.1"/>
</dbReference>
<keyword evidence="6" id="KW-0472">Membrane</keyword>
<dbReference type="KEGG" id="fmr:Fuma_04796"/>
<reference evidence="8 9" key="1">
    <citation type="journal article" date="2016" name="Front. Microbiol.">
        <title>Fuerstia marisgermanicae gen. nov., sp. nov., an Unusual Member of the Phylum Planctomycetes from the German Wadden Sea.</title>
        <authorList>
            <person name="Kohn T."/>
            <person name="Heuer A."/>
            <person name="Jogler M."/>
            <person name="Vollmers J."/>
            <person name="Boedeker C."/>
            <person name="Bunk B."/>
            <person name="Rast P."/>
            <person name="Borchert D."/>
            <person name="Glockner I."/>
            <person name="Freese H.M."/>
            <person name="Klenk H.P."/>
            <person name="Overmann J."/>
            <person name="Kaster A.K."/>
            <person name="Rohde M."/>
            <person name="Wiegand S."/>
            <person name="Jogler C."/>
        </authorList>
    </citation>
    <scope>NUCLEOTIDE SEQUENCE [LARGE SCALE GENOMIC DNA]</scope>
    <source>
        <strain evidence="8 9">NH11</strain>
    </source>
</reference>
<dbReference type="PROSITE" id="PS00108">
    <property type="entry name" value="PROTEIN_KINASE_ST"/>
    <property type="match status" value="1"/>
</dbReference>
<feature type="compositionally biased region" description="Basic and acidic residues" evidence="5">
    <location>
        <begin position="596"/>
        <end position="622"/>
    </location>
</feature>
<dbReference type="InterPro" id="IPR000719">
    <property type="entry name" value="Prot_kinase_dom"/>
</dbReference>
<evidence type="ECO:0000259" key="7">
    <source>
        <dbReference type="PROSITE" id="PS50011"/>
    </source>
</evidence>
<feature type="region of interest" description="Disordered" evidence="5">
    <location>
        <begin position="595"/>
        <end position="622"/>
    </location>
</feature>
<keyword evidence="9" id="KW-1185">Reference proteome</keyword>
<dbReference type="GO" id="GO:0005524">
    <property type="term" value="F:ATP binding"/>
    <property type="evidence" value="ECO:0007669"/>
    <property type="project" value="UniProtKB-KW"/>
</dbReference>
<dbReference type="OrthoDB" id="6111975at2"/>
<dbReference type="SUPFAM" id="SSF56112">
    <property type="entry name" value="Protein kinase-like (PK-like)"/>
    <property type="match status" value="1"/>
</dbReference>
<evidence type="ECO:0000256" key="2">
    <source>
        <dbReference type="ARBA" id="ARBA00022741"/>
    </source>
</evidence>
<keyword evidence="4" id="KW-0067">ATP-binding</keyword>
<dbReference type="AlphaFoldDB" id="A0A1P8WM72"/>
<feature type="domain" description="Protein kinase" evidence="7">
    <location>
        <begin position="1"/>
        <end position="159"/>
    </location>
</feature>
<sequence>MRWPCTQGLIHRDVKPSNILLDEGVERALLTDFGLARAEDDAALTRSGFHPGTPHYMSPEQVRGEAIDARSDLFSLGCVLYALCTGHPPFRAETSYAVLRRITDDTARPIRELNPDVPEWLERIVMKLLSKSPADRFDSADDVADVLEDCLAHVQHPTTSPLPESIAAMSSRFRNRPPLGKFTAAAAFAFSIIISGVLIVLELNKGTLTIESDADDVPIRIMQGDDMVRKLTVTKGAESVRIAAGTYVVEVDGEFTDLSISGDSITLKRGANEIVRITKLLQQVEAKRNSVSGTLDEAGPIPLNRYVAQLPDGRSVEFVGITQNNDPVSEGWSPDGLSLGEVAEEWNADVLLGGDSRDFLFQLDGLKDVPSLRFSLPGRGAHFSFMQPEQLPGPWRLRVGGSLEKRPKPPGQFLRQEAGVVQVAFTDEAWGEWLQVSAADGSILNPQAETAEYNSKDDEFKIQGVAVLPEESMVYAATGFRAKTTVVLPASPGLTLFQTLRHSQMNDFRIRGIDSEGDEAWLTTVRIPRQSEGFPEERTWRLYKTLPDGRTLSHFEFRLRPYRHLVTFENVATDRPTDKPSKVNVSVESIGGAVEKVSETVDHPNSEGPARSDENHEPKHADARLSEIRSQAYTRLSSIRSLAYRFEVKDSEGWHSKCEFFAERVRFRLNREDVTAGELGGMMKMASAFDGTQQQTFDGPRDQLRLKTTIEGASYGVMIPQTYVYAWLLSGKDNHRWDTILDDQVWQQRFREANYIGEITEDGHTLDIVDFPQRINVATPCTFRVYFDRDLGFLPVRYFRQTVARNELSTTMKVTHHKAFTIDGKQIVIPLKVDFSETQADGVSWRGETTISVDEDSLRVNEPLDESLFTLSRTDGVDHIYDMDHDWKFQNVQGPVD</sequence>
<dbReference type="Proteomes" id="UP000187735">
    <property type="component" value="Chromosome"/>
</dbReference>
<organism evidence="8 9">
    <name type="scientific">Fuerstiella marisgermanici</name>
    <dbReference type="NCBI Taxonomy" id="1891926"/>
    <lineage>
        <taxon>Bacteria</taxon>
        <taxon>Pseudomonadati</taxon>
        <taxon>Planctomycetota</taxon>
        <taxon>Planctomycetia</taxon>
        <taxon>Planctomycetales</taxon>
        <taxon>Planctomycetaceae</taxon>
        <taxon>Fuerstiella</taxon>
    </lineage>
</organism>
<evidence type="ECO:0000256" key="1">
    <source>
        <dbReference type="ARBA" id="ARBA00022679"/>
    </source>
</evidence>
<keyword evidence="6" id="KW-0812">Transmembrane</keyword>
<dbReference type="STRING" id="1891926.Fuma_04796"/>
<keyword evidence="6" id="KW-1133">Transmembrane helix</keyword>
<proteinExistence type="predicted"/>
<dbReference type="Pfam" id="PF00069">
    <property type="entry name" value="Pkinase"/>
    <property type="match status" value="1"/>
</dbReference>
<keyword evidence="2" id="KW-0547">Nucleotide-binding</keyword>
<dbReference type="EC" id="2.7.11.1" evidence="8"/>
<evidence type="ECO:0000256" key="4">
    <source>
        <dbReference type="ARBA" id="ARBA00022840"/>
    </source>
</evidence>
<evidence type="ECO:0000313" key="9">
    <source>
        <dbReference type="Proteomes" id="UP000187735"/>
    </source>
</evidence>
<keyword evidence="3 8" id="KW-0418">Kinase</keyword>
<evidence type="ECO:0000256" key="5">
    <source>
        <dbReference type="SAM" id="MobiDB-lite"/>
    </source>
</evidence>
<dbReference type="Gene3D" id="1.10.510.10">
    <property type="entry name" value="Transferase(Phosphotransferase) domain 1"/>
    <property type="match status" value="1"/>
</dbReference>
<dbReference type="SMART" id="SM00220">
    <property type="entry name" value="S_TKc"/>
    <property type="match status" value="1"/>
</dbReference>
<evidence type="ECO:0000256" key="6">
    <source>
        <dbReference type="SAM" id="Phobius"/>
    </source>
</evidence>
<dbReference type="PROSITE" id="PS50011">
    <property type="entry name" value="PROTEIN_KINASE_DOM"/>
    <property type="match status" value="1"/>
</dbReference>
<feature type="transmembrane region" description="Helical" evidence="6">
    <location>
        <begin position="179"/>
        <end position="201"/>
    </location>
</feature>
<evidence type="ECO:0000313" key="8">
    <source>
        <dbReference type="EMBL" id="APZ95141.1"/>
    </source>
</evidence>
<accession>A0A1P8WM72</accession>